<evidence type="ECO:0000256" key="5">
    <source>
        <dbReference type="ARBA" id="ARBA00022475"/>
    </source>
</evidence>
<dbReference type="GO" id="GO:0016887">
    <property type="term" value="F:ATP hydrolysis activity"/>
    <property type="evidence" value="ECO:0007669"/>
    <property type="project" value="InterPro"/>
</dbReference>
<organism evidence="13 14">
    <name type="scientific">Cognatilysobacter lacus</name>
    <dbReference type="NCBI Taxonomy" id="1643323"/>
    <lineage>
        <taxon>Bacteria</taxon>
        <taxon>Pseudomonadati</taxon>
        <taxon>Pseudomonadota</taxon>
        <taxon>Gammaproteobacteria</taxon>
        <taxon>Lysobacterales</taxon>
        <taxon>Lysobacteraceae</taxon>
        <taxon>Cognatilysobacter</taxon>
    </lineage>
</organism>
<dbReference type="InterPro" id="IPR003439">
    <property type="entry name" value="ABC_transporter-like_ATP-bd"/>
</dbReference>
<dbReference type="RefSeq" id="WP_149353183.1">
    <property type="nucleotide sequence ID" value="NZ_VTRV01000107.1"/>
</dbReference>
<keyword evidence="9 11" id="KW-0472">Membrane</keyword>
<dbReference type="FunFam" id="3.40.50.300:FF:000056">
    <property type="entry name" value="Cell division ATP-binding protein FtsE"/>
    <property type="match status" value="1"/>
</dbReference>
<reference evidence="13 14" key="1">
    <citation type="submission" date="2019-08" db="EMBL/GenBank/DDBJ databases">
        <title>Draft genome sequence of Lysobacter sp. UKS-15.</title>
        <authorList>
            <person name="Im W.-T."/>
        </authorList>
    </citation>
    <scope>NUCLEOTIDE SEQUENCE [LARGE SCALE GENOMIC DNA]</scope>
    <source>
        <strain evidence="13 14">UKS-15</strain>
    </source>
</reference>
<keyword evidence="10 11" id="KW-0131">Cell cycle</keyword>
<comment type="caution">
    <text evidence="13">The sequence shown here is derived from an EMBL/GenBank/DDBJ whole genome shotgun (WGS) entry which is preliminary data.</text>
</comment>
<dbReference type="NCBIfam" id="TIGR02673">
    <property type="entry name" value="FtsE"/>
    <property type="match status" value="1"/>
</dbReference>
<accession>A0A5D8Z197</accession>
<evidence type="ECO:0000256" key="8">
    <source>
        <dbReference type="ARBA" id="ARBA00022840"/>
    </source>
</evidence>
<evidence type="ECO:0000313" key="13">
    <source>
        <dbReference type="EMBL" id="TZF88430.1"/>
    </source>
</evidence>
<dbReference type="Gene3D" id="3.40.50.300">
    <property type="entry name" value="P-loop containing nucleotide triphosphate hydrolases"/>
    <property type="match status" value="1"/>
</dbReference>
<dbReference type="SUPFAM" id="SSF52540">
    <property type="entry name" value="P-loop containing nucleoside triphosphate hydrolases"/>
    <property type="match status" value="1"/>
</dbReference>
<evidence type="ECO:0000256" key="6">
    <source>
        <dbReference type="ARBA" id="ARBA00022618"/>
    </source>
</evidence>
<keyword evidence="5 11" id="KW-1003">Cell membrane</keyword>
<comment type="subcellular location">
    <subcellularLocation>
        <location evidence="11">Cell inner membrane</location>
        <topology evidence="11">Peripheral membrane protein</topology>
        <orientation evidence="11">Cytoplasmic side</orientation>
    </subcellularLocation>
    <subcellularLocation>
        <location evidence="2">Cell membrane</location>
        <topology evidence="2">Peripheral membrane protein</topology>
    </subcellularLocation>
</comment>
<evidence type="ECO:0000313" key="14">
    <source>
        <dbReference type="Proteomes" id="UP000323164"/>
    </source>
</evidence>
<feature type="domain" description="ABC transporter" evidence="12">
    <location>
        <begin position="4"/>
        <end position="228"/>
    </location>
</feature>
<keyword evidence="14" id="KW-1185">Reference proteome</keyword>
<comment type="function">
    <text evidence="1">Part of the ABC transporter FtsEX involved in cellular division. Important for assembly or stability of the septal ring.</text>
</comment>
<dbReference type="AlphaFoldDB" id="A0A5D8Z197"/>
<dbReference type="InterPro" id="IPR003593">
    <property type="entry name" value="AAA+_ATPase"/>
</dbReference>
<proteinExistence type="inferred from homology"/>
<dbReference type="InterPro" id="IPR027417">
    <property type="entry name" value="P-loop_NTPase"/>
</dbReference>
<dbReference type="GO" id="GO:0051301">
    <property type="term" value="P:cell division"/>
    <property type="evidence" value="ECO:0007669"/>
    <property type="project" value="UniProtKB-UniRule"/>
</dbReference>
<name>A0A5D8Z197_9GAMM</name>
<dbReference type="PROSITE" id="PS00211">
    <property type="entry name" value="ABC_TRANSPORTER_1"/>
    <property type="match status" value="1"/>
</dbReference>
<dbReference type="InterPro" id="IPR017871">
    <property type="entry name" value="ABC_transporter-like_CS"/>
</dbReference>
<dbReference type="PANTHER" id="PTHR24220">
    <property type="entry name" value="IMPORT ATP-BINDING PROTEIN"/>
    <property type="match status" value="1"/>
</dbReference>
<evidence type="ECO:0000256" key="3">
    <source>
        <dbReference type="ARBA" id="ARBA00005417"/>
    </source>
</evidence>
<keyword evidence="8 11" id="KW-0067">ATP-binding</keyword>
<evidence type="ECO:0000256" key="10">
    <source>
        <dbReference type="ARBA" id="ARBA00023306"/>
    </source>
</evidence>
<keyword evidence="6 11" id="KW-0132">Cell division</keyword>
<dbReference type="PANTHER" id="PTHR24220:SF470">
    <property type="entry name" value="CELL DIVISION ATP-BINDING PROTEIN FTSE"/>
    <property type="match status" value="1"/>
</dbReference>
<dbReference type="Pfam" id="PF00005">
    <property type="entry name" value="ABC_tran"/>
    <property type="match status" value="1"/>
</dbReference>
<evidence type="ECO:0000256" key="9">
    <source>
        <dbReference type="ARBA" id="ARBA00023136"/>
    </source>
</evidence>
<sequence length="228" mass="24970">MTLLRFDNVGKRYASGRDALADVSFEVAPGEMLFVTGHSGAGKSTLLRLIHCTERATRGTVVFADRNLGKLRGRRISLHRREVGVVFQDHRLLADRSVADNVALPLRLRGMHRAEVAKRVRSTLEKVGLGDREKSLPRQLSAGEQQRVGIARAIVAEPKLLLADEPTGNLDPALSTEIMALLESLALRGTSVLVASHDLALVRRMRKRVLVLDHGKLIDDIGPGDLAE</sequence>
<evidence type="ECO:0000256" key="7">
    <source>
        <dbReference type="ARBA" id="ARBA00022741"/>
    </source>
</evidence>
<dbReference type="GO" id="GO:0022857">
    <property type="term" value="F:transmembrane transporter activity"/>
    <property type="evidence" value="ECO:0007669"/>
    <property type="project" value="TreeGrafter"/>
</dbReference>
<evidence type="ECO:0000256" key="1">
    <source>
        <dbReference type="ARBA" id="ARBA00002579"/>
    </source>
</evidence>
<dbReference type="InterPro" id="IPR005286">
    <property type="entry name" value="Cell_div_FtsE"/>
</dbReference>
<dbReference type="GO" id="GO:0005524">
    <property type="term" value="F:ATP binding"/>
    <property type="evidence" value="ECO:0007669"/>
    <property type="project" value="UniProtKB-UniRule"/>
</dbReference>
<evidence type="ECO:0000256" key="4">
    <source>
        <dbReference type="ARBA" id="ARBA00020019"/>
    </source>
</evidence>
<evidence type="ECO:0000256" key="11">
    <source>
        <dbReference type="RuleBase" id="RU365094"/>
    </source>
</evidence>
<evidence type="ECO:0000256" key="2">
    <source>
        <dbReference type="ARBA" id="ARBA00004202"/>
    </source>
</evidence>
<dbReference type="OrthoDB" id="9802264at2"/>
<dbReference type="InterPro" id="IPR015854">
    <property type="entry name" value="ABC_transpr_LolD-like"/>
</dbReference>
<dbReference type="EMBL" id="VTRV01000107">
    <property type="protein sequence ID" value="TZF88430.1"/>
    <property type="molecule type" value="Genomic_DNA"/>
</dbReference>
<comment type="similarity">
    <text evidence="3 11">Belongs to the ABC transporter superfamily.</text>
</comment>
<protein>
    <recommendedName>
        <fullName evidence="4 11">Cell division ATP-binding protein FtsE</fullName>
    </recommendedName>
</protein>
<dbReference type="SMART" id="SM00382">
    <property type="entry name" value="AAA"/>
    <property type="match status" value="1"/>
</dbReference>
<dbReference type="GO" id="GO:0005886">
    <property type="term" value="C:plasma membrane"/>
    <property type="evidence" value="ECO:0007669"/>
    <property type="project" value="UniProtKB-SubCell"/>
</dbReference>
<evidence type="ECO:0000259" key="12">
    <source>
        <dbReference type="PROSITE" id="PS50893"/>
    </source>
</evidence>
<dbReference type="PROSITE" id="PS50893">
    <property type="entry name" value="ABC_TRANSPORTER_2"/>
    <property type="match status" value="1"/>
</dbReference>
<gene>
    <name evidence="11 13" type="primary">ftsE</name>
    <name evidence="13" type="ORF">FW784_09905</name>
</gene>
<comment type="subunit">
    <text evidence="11">Homodimer. Forms a membrane-associated complex with FtsX.</text>
</comment>
<keyword evidence="7 11" id="KW-0547">Nucleotide-binding</keyword>
<dbReference type="Proteomes" id="UP000323164">
    <property type="component" value="Unassembled WGS sequence"/>
</dbReference>